<feature type="compositionally biased region" description="Basic and acidic residues" evidence="1">
    <location>
        <begin position="49"/>
        <end position="58"/>
    </location>
</feature>
<dbReference type="EMBL" id="JAGIXG020000034">
    <property type="protein sequence ID" value="KAI6780290.1"/>
    <property type="molecule type" value="Genomic_DNA"/>
</dbReference>
<dbReference type="AlphaFoldDB" id="A0A9Q0BD84"/>
<name>A0A9Q0BD84_9HYPO</name>
<organism evidence="2 3">
    <name type="scientific">Emericellopsis cladophorae</name>
    <dbReference type="NCBI Taxonomy" id="2686198"/>
    <lineage>
        <taxon>Eukaryota</taxon>
        <taxon>Fungi</taxon>
        <taxon>Dikarya</taxon>
        <taxon>Ascomycota</taxon>
        <taxon>Pezizomycotina</taxon>
        <taxon>Sordariomycetes</taxon>
        <taxon>Hypocreomycetidae</taxon>
        <taxon>Hypocreales</taxon>
        <taxon>Bionectriaceae</taxon>
        <taxon>Emericellopsis</taxon>
    </lineage>
</organism>
<evidence type="ECO:0000313" key="2">
    <source>
        <dbReference type="EMBL" id="KAI6780290.1"/>
    </source>
</evidence>
<dbReference type="RefSeq" id="XP_051361146.1">
    <property type="nucleotide sequence ID" value="XM_051507608.1"/>
</dbReference>
<feature type="compositionally biased region" description="Low complexity" evidence="1">
    <location>
        <begin position="78"/>
        <end position="91"/>
    </location>
</feature>
<dbReference type="Proteomes" id="UP001055219">
    <property type="component" value="Unassembled WGS sequence"/>
</dbReference>
<feature type="compositionally biased region" description="Basic residues" evidence="1">
    <location>
        <begin position="140"/>
        <end position="154"/>
    </location>
</feature>
<dbReference type="GeneID" id="75831876"/>
<gene>
    <name evidence="2" type="ORF">J7T54_005392</name>
</gene>
<evidence type="ECO:0000256" key="1">
    <source>
        <dbReference type="SAM" id="MobiDB-lite"/>
    </source>
</evidence>
<reference evidence="2" key="2">
    <citation type="submission" date="2022-07" db="EMBL/GenBank/DDBJ databases">
        <authorList>
            <person name="Goncalves M.F.M."/>
            <person name="Hilario S."/>
            <person name="Van De Peer Y."/>
            <person name="Esteves A.C."/>
            <person name="Alves A."/>
        </authorList>
    </citation>
    <scope>NUCLEOTIDE SEQUENCE</scope>
    <source>
        <strain evidence="2">MUM 19.33</strain>
    </source>
</reference>
<sequence>MYSSWGSSYGSYGSLSSTLSSISAMDISPSPASSSYGASCAFPSWPRRSSLDREENERPSSFLSDEELLGDPFEDSDTQSISSTSSSADASPRQEPTADELFQQQRERALAQKQYIQHMVTEKERKRQQARKAAAALHSNQRKSSPKKTSHRTKLNNMTTITE</sequence>
<proteinExistence type="predicted"/>
<dbReference type="OrthoDB" id="5294241at2759"/>
<keyword evidence="3" id="KW-1185">Reference proteome</keyword>
<evidence type="ECO:0000313" key="3">
    <source>
        <dbReference type="Proteomes" id="UP001055219"/>
    </source>
</evidence>
<protein>
    <submittedName>
        <fullName evidence="2">Uncharacterized protein</fullName>
    </submittedName>
</protein>
<feature type="region of interest" description="Disordered" evidence="1">
    <location>
        <begin position="45"/>
        <end position="163"/>
    </location>
</feature>
<reference evidence="2" key="1">
    <citation type="journal article" date="2021" name="J Fungi (Basel)">
        <title>Genomic and Metabolomic Analyses of the Marine Fungus Emericellopsis cladophorae: Insights into Saltwater Adaptability Mechanisms and Its Biosynthetic Potential.</title>
        <authorList>
            <person name="Goncalves M.F.M."/>
            <person name="Hilario S."/>
            <person name="Van de Peer Y."/>
            <person name="Esteves A.C."/>
            <person name="Alves A."/>
        </authorList>
    </citation>
    <scope>NUCLEOTIDE SEQUENCE</scope>
    <source>
        <strain evidence="2">MUM 19.33</strain>
    </source>
</reference>
<comment type="caution">
    <text evidence="2">The sequence shown here is derived from an EMBL/GenBank/DDBJ whole genome shotgun (WGS) entry which is preliminary data.</text>
</comment>
<feature type="compositionally biased region" description="Acidic residues" evidence="1">
    <location>
        <begin position="64"/>
        <end position="77"/>
    </location>
</feature>
<accession>A0A9Q0BD84</accession>